<evidence type="ECO:0000313" key="1">
    <source>
        <dbReference type="EMBL" id="CAB3402402.1"/>
    </source>
</evidence>
<sequence length="93" mass="10847">MSDEAARLAKIGREEYDLIRMHDAPDADEKTKYECDLSLARYQVLRGKLALEKVYNEEFVTPSKMRYLKTDLEFAEEYLRKLENTPPSSPVSE</sequence>
<gene>
    <name evidence="1" type="ORF">CBOVIS_LOCUS5024</name>
</gene>
<dbReference type="OrthoDB" id="5811340at2759"/>
<dbReference type="AlphaFoldDB" id="A0A8S1ES26"/>
<keyword evidence="2" id="KW-1185">Reference proteome</keyword>
<name>A0A8S1ES26_9PELO</name>
<organism evidence="1 2">
    <name type="scientific">Caenorhabditis bovis</name>
    <dbReference type="NCBI Taxonomy" id="2654633"/>
    <lineage>
        <taxon>Eukaryota</taxon>
        <taxon>Metazoa</taxon>
        <taxon>Ecdysozoa</taxon>
        <taxon>Nematoda</taxon>
        <taxon>Chromadorea</taxon>
        <taxon>Rhabditida</taxon>
        <taxon>Rhabditina</taxon>
        <taxon>Rhabditomorpha</taxon>
        <taxon>Rhabditoidea</taxon>
        <taxon>Rhabditidae</taxon>
        <taxon>Peloderinae</taxon>
        <taxon>Caenorhabditis</taxon>
    </lineage>
</organism>
<dbReference type="EMBL" id="CADEPM010000003">
    <property type="protein sequence ID" value="CAB3402402.1"/>
    <property type="molecule type" value="Genomic_DNA"/>
</dbReference>
<proteinExistence type="predicted"/>
<evidence type="ECO:0000313" key="2">
    <source>
        <dbReference type="Proteomes" id="UP000494206"/>
    </source>
</evidence>
<accession>A0A8S1ES26</accession>
<dbReference type="Proteomes" id="UP000494206">
    <property type="component" value="Unassembled WGS sequence"/>
</dbReference>
<comment type="caution">
    <text evidence="1">The sequence shown here is derived from an EMBL/GenBank/DDBJ whole genome shotgun (WGS) entry which is preliminary data.</text>
</comment>
<protein>
    <submittedName>
        <fullName evidence="1">Uncharacterized protein</fullName>
    </submittedName>
</protein>
<reference evidence="1 2" key="1">
    <citation type="submission" date="2020-04" db="EMBL/GenBank/DDBJ databases">
        <authorList>
            <person name="Laetsch R D."/>
            <person name="Stevens L."/>
            <person name="Kumar S."/>
            <person name="Blaxter L. M."/>
        </authorList>
    </citation>
    <scope>NUCLEOTIDE SEQUENCE [LARGE SCALE GENOMIC DNA]</scope>
</reference>